<reference evidence="2 4" key="1">
    <citation type="submission" date="2019-07" db="EMBL/GenBank/DDBJ databases">
        <title>Whole genome shotgun sequence of Cellulomonas hominis NBRC 16055.</title>
        <authorList>
            <person name="Hosoyama A."/>
            <person name="Uohara A."/>
            <person name="Ohji S."/>
            <person name="Ichikawa N."/>
        </authorList>
    </citation>
    <scope>NUCLEOTIDE SEQUENCE [LARGE SCALE GENOMIC DNA]</scope>
    <source>
        <strain evidence="2 4">NBRC 16055</strain>
    </source>
</reference>
<gene>
    <name evidence="2" type="ORF">CHO01_06560</name>
    <name evidence="3" type="ORF">HNR08_003109</name>
</gene>
<feature type="transmembrane region" description="Helical" evidence="1">
    <location>
        <begin position="33"/>
        <end position="56"/>
    </location>
</feature>
<evidence type="ECO:0000313" key="2">
    <source>
        <dbReference type="EMBL" id="GEL45540.1"/>
    </source>
</evidence>
<dbReference type="EMBL" id="JACHDN010000001">
    <property type="protein sequence ID" value="MBB5474373.1"/>
    <property type="molecule type" value="Genomic_DNA"/>
</dbReference>
<name>A0A511F8I4_9CELL</name>
<evidence type="ECO:0000256" key="1">
    <source>
        <dbReference type="SAM" id="Phobius"/>
    </source>
</evidence>
<dbReference type="RefSeq" id="WP_146833524.1">
    <property type="nucleotide sequence ID" value="NZ_BJVQ01000005.1"/>
</dbReference>
<comment type="caution">
    <text evidence="2">The sequence shown here is derived from an EMBL/GenBank/DDBJ whole genome shotgun (WGS) entry which is preliminary data.</text>
</comment>
<evidence type="ECO:0000313" key="4">
    <source>
        <dbReference type="Proteomes" id="UP000321723"/>
    </source>
</evidence>
<keyword evidence="1" id="KW-0472">Membrane</keyword>
<feature type="transmembrane region" description="Helical" evidence="1">
    <location>
        <begin position="7"/>
        <end position="27"/>
    </location>
</feature>
<accession>A0A511F8I4</accession>
<organism evidence="2 4">
    <name type="scientific">Cellulomonas hominis</name>
    <dbReference type="NCBI Taxonomy" id="156981"/>
    <lineage>
        <taxon>Bacteria</taxon>
        <taxon>Bacillati</taxon>
        <taxon>Actinomycetota</taxon>
        <taxon>Actinomycetes</taxon>
        <taxon>Micrococcales</taxon>
        <taxon>Cellulomonadaceae</taxon>
        <taxon>Cellulomonas</taxon>
    </lineage>
</organism>
<evidence type="ECO:0000313" key="3">
    <source>
        <dbReference type="EMBL" id="MBB5474373.1"/>
    </source>
</evidence>
<dbReference type="AlphaFoldDB" id="A0A511F8I4"/>
<dbReference type="Proteomes" id="UP000321723">
    <property type="component" value="Unassembled WGS sequence"/>
</dbReference>
<dbReference type="Proteomes" id="UP000564629">
    <property type="component" value="Unassembled WGS sequence"/>
</dbReference>
<keyword evidence="1" id="KW-1133">Transmembrane helix</keyword>
<proteinExistence type="predicted"/>
<reference evidence="3 5" key="2">
    <citation type="submission" date="2020-08" db="EMBL/GenBank/DDBJ databases">
        <title>Sequencing the genomes of 1000 actinobacteria strains.</title>
        <authorList>
            <person name="Klenk H.-P."/>
        </authorList>
    </citation>
    <scope>NUCLEOTIDE SEQUENCE [LARGE SCALE GENOMIC DNA]</scope>
    <source>
        <strain evidence="3 5">DSM 9581</strain>
    </source>
</reference>
<protein>
    <submittedName>
        <fullName evidence="2">Uncharacterized protein</fullName>
    </submittedName>
</protein>
<sequence>MGRRGSVRLWGGVAFAALVLVAVGWAFAPAITLLVGVVVAALAVPVGIVLVATAALSRR</sequence>
<keyword evidence="4" id="KW-1185">Reference proteome</keyword>
<dbReference type="EMBL" id="BJVQ01000005">
    <property type="protein sequence ID" value="GEL45540.1"/>
    <property type="molecule type" value="Genomic_DNA"/>
</dbReference>
<keyword evidence="1" id="KW-0812">Transmembrane</keyword>
<evidence type="ECO:0000313" key="5">
    <source>
        <dbReference type="Proteomes" id="UP000564629"/>
    </source>
</evidence>